<evidence type="ECO:0000313" key="1">
    <source>
        <dbReference type="EMBL" id="PPQ71019.1"/>
    </source>
</evidence>
<dbReference type="InParanoid" id="A0A409VXP7"/>
<dbReference type="AlphaFoldDB" id="A0A409VXP7"/>
<evidence type="ECO:0000313" key="2">
    <source>
        <dbReference type="Proteomes" id="UP000284842"/>
    </source>
</evidence>
<gene>
    <name evidence="1" type="ORF">CVT24_011935</name>
</gene>
<dbReference type="Gene3D" id="2.170.15.10">
    <property type="entry name" value="Proaerolysin, chain A, domain 3"/>
    <property type="match status" value="1"/>
</dbReference>
<keyword evidence="2" id="KW-1185">Reference proteome</keyword>
<proteinExistence type="predicted"/>
<organism evidence="1 2">
    <name type="scientific">Panaeolus cyanescens</name>
    <dbReference type="NCBI Taxonomy" id="181874"/>
    <lineage>
        <taxon>Eukaryota</taxon>
        <taxon>Fungi</taxon>
        <taxon>Dikarya</taxon>
        <taxon>Basidiomycota</taxon>
        <taxon>Agaricomycotina</taxon>
        <taxon>Agaricomycetes</taxon>
        <taxon>Agaricomycetidae</taxon>
        <taxon>Agaricales</taxon>
        <taxon>Agaricineae</taxon>
        <taxon>Galeropsidaceae</taxon>
        <taxon>Panaeolus</taxon>
    </lineage>
</organism>
<dbReference type="SUPFAM" id="SSF56973">
    <property type="entry name" value="Aerolisin/ETX pore-forming domain"/>
    <property type="match status" value="1"/>
</dbReference>
<reference evidence="1 2" key="1">
    <citation type="journal article" date="2018" name="Evol. Lett.">
        <title>Horizontal gene cluster transfer increased hallucinogenic mushroom diversity.</title>
        <authorList>
            <person name="Reynolds H.T."/>
            <person name="Vijayakumar V."/>
            <person name="Gluck-Thaler E."/>
            <person name="Korotkin H.B."/>
            <person name="Matheny P.B."/>
            <person name="Slot J.C."/>
        </authorList>
    </citation>
    <scope>NUCLEOTIDE SEQUENCE [LARGE SCALE GENOMIC DNA]</scope>
    <source>
        <strain evidence="1 2">2629</strain>
    </source>
</reference>
<protein>
    <submittedName>
        <fullName evidence="1">Uncharacterized protein</fullName>
    </submittedName>
</protein>
<accession>A0A409VXP7</accession>
<sequence length="262" mass="29811">MQITTVSDPGMVVEMDDEVDVEEEESPQSPDGGPKVSTAADDLYEYLVYTPTSATPRVWSGRRTIFSRPGDEAMYSCVNRFLEAINWVQLISWRNNTAATQTYSYSYTTGMTITQGSEINQGFNLGASYQGMSIGYNFSHRVFKTTETTSSRTTTVTVNVPPHSLLIFYQRRFDFRDEVTFICDAWGREWNIGHWGGYRPHTQLNTRVQVMAEEYFTSERRLLSGPGRVTTTNVARAPIADITRMRENVTRRAKDMLVRMGL</sequence>
<comment type="caution">
    <text evidence="1">The sequence shown here is derived from an EMBL/GenBank/DDBJ whole genome shotgun (WGS) entry which is preliminary data.</text>
</comment>
<dbReference type="EMBL" id="NHTK01005931">
    <property type="protein sequence ID" value="PPQ71019.1"/>
    <property type="molecule type" value="Genomic_DNA"/>
</dbReference>
<name>A0A409VXP7_9AGAR</name>
<dbReference type="OrthoDB" id="3678961at2759"/>
<dbReference type="Proteomes" id="UP000284842">
    <property type="component" value="Unassembled WGS sequence"/>
</dbReference>